<evidence type="ECO:0000256" key="1">
    <source>
        <dbReference type="ARBA" id="ARBA00004123"/>
    </source>
</evidence>
<feature type="compositionally biased region" description="Polar residues" evidence="11">
    <location>
        <begin position="637"/>
        <end position="670"/>
    </location>
</feature>
<evidence type="ECO:0000259" key="13">
    <source>
        <dbReference type="PROSITE" id="PS51044"/>
    </source>
</evidence>
<dbReference type="InterPro" id="IPR013083">
    <property type="entry name" value="Znf_RING/FYVE/PHD"/>
</dbReference>
<reference evidence="15 16" key="1">
    <citation type="journal article" date="2011" name="G3 (Bethesda)">
        <title>Genome evolution in the Eremothecium clade of the Saccharomyces complex revealed by comparative genomics.</title>
        <authorList>
            <person name="Wendland J."/>
            <person name="Walther A."/>
        </authorList>
    </citation>
    <scope>NUCLEOTIDE SEQUENCE [LARGE SCALE GENOMIC DNA]</scope>
    <source>
        <strain evidence="16">CBS 270.75 / DBVPG 7215 / KCTC 17166 / NRRL Y-17582</strain>
    </source>
</reference>
<keyword evidence="16" id="KW-1185">Reference proteome</keyword>
<evidence type="ECO:0000259" key="14">
    <source>
        <dbReference type="PROSITE" id="PS51466"/>
    </source>
</evidence>
<dbReference type="InterPro" id="IPR036361">
    <property type="entry name" value="SAP_dom_sf"/>
</dbReference>
<keyword evidence="9" id="KW-0539">Nucleus</keyword>
<feature type="region of interest" description="Disordered" evidence="11">
    <location>
        <begin position="455"/>
        <end position="796"/>
    </location>
</feature>
<dbReference type="Pfam" id="PF02037">
    <property type="entry name" value="SAP"/>
    <property type="match status" value="1"/>
</dbReference>
<dbReference type="GO" id="GO:0005634">
    <property type="term" value="C:nucleus"/>
    <property type="evidence" value="ECO:0007669"/>
    <property type="project" value="UniProtKB-SubCell"/>
</dbReference>
<dbReference type="GO" id="GO:0016925">
    <property type="term" value="P:protein sumoylation"/>
    <property type="evidence" value="ECO:0007669"/>
    <property type="project" value="UniProtKB-UniPathway"/>
</dbReference>
<dbReference type="HOGENOM" id="CLU_014307_0_0_1"/>
<feature type="compositionally biased region" description="Low complexity" evidence="11">
    <location>
        <begin position="717"/>
        <end position="757"/>
    </location>
</feature>
<feature type="compositionally biased region" description="Low complexity" evidence="11">
    <location>
        <begin position="887"/>
        <end position="897"/>
    </location>
</feature>
<dbReference type="AlphaFoldDB" id="I6NDR7"/>
<evidence type="ECO:0000256" key="4">
    <source>
        <dbReference type="ARBA" id="ARBA00022679"/>
    </source>
</evidence>
<feature type="domain" description="SAP" evidence="12">
    <location>
        <begin position="16"/>
        <end position="50"/>
    </location>
</feature>
<keyword evidence="5" id="KW-0479">Metal-binding</keyword>
<dbReference type="InParanoid" id="I6NDR7"/>
<name>I6NDR7_ERECY</name>
<keyword evidence="6 10" id="KW-0863">Zinc-finger</keyword>
<dbReference type="InterPro" id="IPR004181">
    <property type="entry name" value="Znf_MIZ"/>
</dbReference>
<comment type="pathway">
    <text evidence="2">Protein modification; protein sumoylation.</text>
</comment>
<evidence type="ECO:0000256" key="7">
    <source>
        <dbReference type="ARBA" id="ARBA00022786"/>
    </source>
</evidence>
<dbReference type="RefSeq" id="XP_003647026.1">
    <property type="nucleotide sequence ID" value="XM_003646978.1"/>
</dbReference>
<evidence type="ECO:0000256" key="5">
    <source>
        <dbReference type="ARBA" id="ARBA00022723"/>
    </source>
</evidence>
<feature type="region of interest" description="Disordered" evidence="11">
    <location>
        <begin position="409"/>
        <end position="428"/>
    </location>
</feature>
<evidence type="ECO:0000256" key="8">
    <source>
        <dbReference type="ARBA" id="ARBA00022833"/>
    </source>
</evidence>
<dbReference type="Proteomes" id="UP000006790">
    <property type="component" value="Chromosome 5"/>
</dbReference>
<dbReference type="Gene3D" id="3.30.40.10">
    <property type="entry name" value="Zinc/RING finger domain, C3HC4 (zinc finger)"/>
    <property type="match status" value="1"/>
</dbReference>
<feature type="region of interest" description="Disordered" evidence="11">
    <location>
        <begin position="840"/>
        <end position="956"/>
    </location>
</feature>
<dbReference type="InterPro" id="IPR023321">
    <property type="entry name" value="PINIT"/>
</dbReference>
<dbReference type="PANTHER" id="PTHR10782:SF4">
    <property type="entry name" value="TONALLI, ISOFORM E"/>
    <property type="match status" value="1"/>
</dbReference>
<feature type="compositionally biased region" description="Polar residues" evidence="11">
    <location>
        <begin position="932"/>
        <end position="956"/>
    </location>
</feature>
<dbReference type="KEGG" id="erc:Ecym_5460"/>
<keyword evidence="8" id="KW-0862">Zinc</keyword>
<proteinExistence type="inferred from homology"/>
<evidence type="ECO:0000256" key="3">
    <source>
        <dbReference type="ARBA" id="ARBA00005383"/>
    </source>
</evidence>
<evidence type="ECO:0008006" key="17">
    <source>
        <dbReference type="Google" id="ProtNLM"/>
    </source>
</evidence>
<dbReference type="InterPro" id="IPR038654">
    <property type="entry name" value="PINIT_sf"/>
</dbReference>
<evidence type="ECO:0000256" key="2">
    <source>
        <dbReference type="ARBA" id="ARBA00004718"/>
    </source>
</evidence>
<sequence length="956" mass="103923">MSTPIKHDIQLTCHEMSLLRVPELKAVCRSIGLPLSGRKADLQQRIKEYVENSLRPGHIDPFRPKAILALIQKSKFGDVLPTYESVLQALKTGAFTHPVATGHAPPNSLFTYPSQDAMSQQNAGQQQPQSHVPPRSIKSPSSSVFYPSPFYTLKRMITGSPKLATKSPGRGTCNFKFRLNEVEVKLLQEGPDARLLLFCGPISHGNRVHIQFPHPNEIKLNDNMIKDNVRGLKNKIGTAKPADLTPYVRLNLDNYLQLVYAFTKEDYLVYLYIVTMNNSEKILQGVSSHPKIVKPATLAYIKKLLNEEEDDDLMTTSTVMTLQCPISYSRMKYPVKSIHCDHLQCFDAMSFILSQMQIPTAQCPVCQKSIEIKDLAICEFVNDIIKASDEDIEQVEIHQDGSWTVNIEELDAQQNPPKVAETEGQTDMKDEDIDEVILEDDMSFGKANTAEPIIISLDSDEDDEDVPLNREANTSNPEAVSRSIQSPSTRARNPTGSLGAGSSSKPNDPNNTRLTNDVTLSSRLDPSQPFGNSSTHTNVNRNISGSTNQTSGTVPLLSSSSSSLSASPPNLSGHPSGATVEGRVSPPNVNSNISERAANNIRPRGGSKIPRDKQTSLNLHGALNDPDTRTLDPLRNPSANSTTLTNERTNSVSFNSSAAEETGVSPTTEKSIIPNILGKAPLNNNHRANEYKSNRIPITRDNPPLNLNDDHSVLFGSSTAESSNTSSLSNSNLLEPTSNVLATSGTSTSDSNISSSSRSKENVTKNLPDGSGQQTHTTNFKTYDKPAVDEHVQRSTSASANVMLTTLDGKTKNLNTDSSHRDKTLISNFKGPTAQVTIISTPSERSRLSSTPSGDSSTISPRLPPLPLMNVHPINGNAPLTSKEKSLGSSNSSSVTKGNAIYNSRQKKPPVSPFIPRKYTSVVPRKRELSGTEATSCATKSGVQTGNASGNSSRMR</sequence>
<protein>
    <recommendedName>
        <fullName evidence="17">SAP domain-containing protein</fullName>
    </recommendedName>
</protein>
<dbReference type="PROSITE" id="PS51044">
    <property type="entry name" value="ZF_SP_RING"/>
    <property type="match status" value="1"/>
</dbReference>
<feature type="compositionally biased region" description="Polar residues" evidence="11">
    <location>
        <begin position="771"/>
        <end position="781"/>
    </location>
</feature>
<dbReference type="GO" id="GO:0008270">
    <property type="term" value="F:zinc ion binding"/>
    <property type="evidence" value="ECO:0007669"/>
    <property type="project" value="UniProtKB-KW"/>
</dbReference>
<dbReference type="GO" id="GO:0000785">
    <property type="term" value="C:chromatin"/>
    <property type="evidence" value="ECO:0007669"/>
    <property type="project" value="TreeGrafter"/>
</dbReference>
<evidence type="ECO:0000256" key="11">
    <source>
        <dbReference type="SAM" id="MobiDB-lite"/>
    </source>
</evidence>
<evidence type="ECO:0000259" key="12">
    <source>
        <dbReference type="PROSITE" id="PS50800"/>
    </source>
</evidence>
<dbReference type="PANTHER" id="PTHR10782">
    <property type="entry name" value="ZINC FINGER MIZ DOMAIN-CONTAINING PROTEIN"/>
    <property type="match status" value="1"/>
</dbReference>
<comment type="subcellular location">
    <subcellularLocation>
        <location evidence="1">Nucleus</location>
    </subcellularLocation>
</comment>
<feature type="domain" description="PINIT" evidence="14">
    <location>
        <begin position="136"/>
        <end position="277"/>
    </location>
</feature>
<dbReference type="STRING" id="931890.I6NDR7"/>
<dbReference type="PROSITE" id="PS50800">
    <property type="entry name" value="SAP"/>
    <property type="match status" value="1"/>
</dbReference>
<dbReference type="Gene3D" id="1.10.720.30">
    <property type="entry name" value="SAP domain"/>
    <property type="match status" value="1"/>
</dbReference>
<comment type="similarity">
    <text evidence="3">Belongs to the PIAS family.</text>
</comment>
<dbReference type="PROSITE" id="PS51466">
    <property type="entry name" value="PINIT"/>
    <property type="match status" value="1"/>
</dbReference>
<dbReference type="InterPro" id="IPR003034">
    <property type="entry name" value="SAP_dom"/>
</dbReference>
<evidence type="ECO:0000256" key="6">
    <source>
        <dbReference type="ARBA" id="ARBA00022771"/>
    </source>
</evidence>
<keyword evidence="4" id="KW-0808">Transferase</keyword>
<dbReference type="EMBL" id="CP002501">
    <property type="protein sequence ID" value="AET40209.1"/>
    <property type="molecule type" value="Genomic_DNA"/>
</dbReference>
<dbReference type="GeneID" id="11470835"/>
<keyword evidence="7" id="KW-0833">Ubl conjugation pathway</keyword>
<dbReference type="Pfam" id="PF14324">
    <property type="entry name" value="PINIT"/>
    <property type="match status" value="1"/>
</dbReference>
<evidence type="ECO:0000256" key="9">
    <source>
        <dbReference type="ARBA" id="ARBA00023242"/>
    </source>
</evidence>
<dbReference type="SUPFAM" id="SSF57850">
    <property type="entry name" value="RING/U-box"/>
    <property type="match status" value="1"/>
</dbReference>
<feature type="compositionally biased region" description="Low complexity" evidence="11">
    <location>
        <begin position="115"/>
        <end position="129"/>
    </location>
</feature>
<evidence type="ECO:0000313" key="15">
    <source>
        <dbReference type="EMBL" id="AET40209.1"/>
    </source>
</evidence>
<dbReference type="eggNOG" id="KOG2169">
    <property type="taxonomic scope" value="Eukaryota"/>
</dbReference>
<dbReference type="Gene3D" id="2.60.120.780">
    <property type="entry name" value="PINIT domain"/>
    <property type="match status" value="1"/>
</dbReference>
<accession>I6NDR7</accession>
<gene>
    <name evidence="15" type="ordered locus">Ecym_5460</name>
</gene>
<feature type="region of interest" description="Disordered" evidence="11">
    <location>
        <begin position="106"/>
        <end position="143"/>
    </location>
</feature>
<dbReference type="GO" id="GO:0061665">
    <property type="term" value="F:SUMO ligase activity"/>
    <property type="evidence" value="ECO:0007669"/>
    <property type="project" value="TreeGrafter"/>
</dbReference>
<dbReference type="SUPFAM" id="SSF68906">
    <property type="entry name" value="SAP domain"/>
    <property type="match status" value="1"/>
</dbReference>
<dbReference type="SMART" id="SM00513">
    <property type="entry name" value="SAP"/>
    <property type="match status" value="1"/>
</dbReference>
<dbReference type="OrthoDB" id="28127at2759"/>
<evidence type="ECO:0000313" key="16">
    <source>
        <dbReference type="Proteomes" id="UP000006790"/>
    </source>
</evidence>
<dbReference type="FunCoup" id="I6NDR7">
    <property type="interactions" value="149"/>
</dbReference>
<feature type="compositionally biased region" description="Low complexity" evidence="11">
    <location>
        <begin position="555"/>
        <end position="572"/>
    </location>
</feature>
<feature type="compositionally biased region" description="Polar residues" evidence="11">
    <location>
        <begin position="471"/>
        <end position="553"/>
    </location>
</feature>
<evidence type="ECO:0000256" key="10">
    <source>
        <dbReference type="PROSITE-ProRule" id="PRU00452"/>
    </source>
</evidence>
<feature type="compositionally biased region" description="Basic and acidic residues" evidence="11">
    <location>
        <begin position="782"/>
        <end position="793"/>
    </location>
</feature>
<dbReference type="Pfam" id="PF02891">
    <property type="entry name" value="zf-MIZ"/>
    <property type="match status" value="1"/>
</dbReference>
<feature type="compositionally biased region" description="Low complexity" evidence="11">
    <location>
        <begin position="848"/>
        <end position="861"/>
    </location>
</feature>
<organism evidence="15 16">
    <name type="scientific">Eremothecium cymbalariae (strain CBS 270.75 / DBVPG 7215 / KCTC 17166 / NRRL Y-17582)</name>
    <name type="common">Yeast</name>
    <dbReference type="NCBI Taxonomy" id="931890"/>
    <lineage>
        <taxon>Eukaryota</taxon>
        <taxon>Fungi</taxon>
        <taxon>Dikarya</taxon>
        <taxon>Ascomycota</taxon>
        <taxon>Saccharomycotina</taxon>
        <taxon>Saccharomycetes</taxon>
        <taxon>Saccharomycetales</taxon>
        <taxon>Saccharomycetaceae</taxon>
        <taxon>Eremothecium</taxon>
    </lineage>
</organism>
<dbReference type="UniPathway" id="UPA00886"/>
<feature type="domain" description="SP-RING-type" evidence="13">
    <location>
        <begin position="309"/>
        <end position="394"/>
    </location>
</feature>
<dbReference type="OMA" id="QVINMIP"/>